<evidence type="ECO:0000313" key="4">
    <source>
        <dbReference type="Proteomes" id="UP000277858"/>
    </source>
</evidence>
<proteinExistence type="predicted"/>
<dbReference type="RefSeq" id="WP_084149417.1">
    <property type="nucleotide sequence ID" value="NZ_CP025571.1"/>
</dbReference>
<dbReference type="GeneID" id="82883960"/>
<dbReference type="Proteomes" id="UP000277858">
    <property type="component" value="Chromosome"/>
</dbReference>
<sequence length="224" mass="23987">MTEMPPADNDPQMRISDADRARLADLLDDAYADGRLDQSEHGERMTAALDARTVSDIAPLVGDLAPLETVMPSAGAPAGMALVPTDRASALPPIIPGTQQDRISTMIGDVNRGAGSILAVHTEISNGLGDVRLDLTQMSMAAHDVEVEIHSFMGDVILMVPEGIRVIDQTSRFLGDSKLHGMPPCPASAPTVTLTGFMALGDVRVYGPEHKSFLKKLRHWFGHD</sequence>
<evidence type="ECO:0000313" key="3">
    <source>
        <dbReference type="EMBL" id="VEI02892.1"/>
    </source>
</evidence>
<dbReference type="EMBL" id="LR134473">
    <property type="protein sequence ID" value="VEI02892.1"/>
    <property type="molecule type" value="Genomic_DNA"/>
</dbReference>
<dbReference type="AlphaFoldDB" id="A0A3Q9UMQ2"/>
<dbReference type="InterPro" id="IPR012551">
    <property type="entry name" value="DUF1707_SHOCT-like"/>
</dbReference>
<evidence type="ECO:0000259" key="2">
    <source>
        <dbReference type="Pfam" id="PF09922"/>
    </source>
</evidence>
<dbReference type="InterPro" id="IPR024425">
    <property type="entry name" value="LiaF-like_C"/>
</dbReference>
<dbReference type="PANTHER" id="PTHR40763">
    <property type="entry name" value="MEMBRANE PROTEIN-RELATED"/>
    <property type="match status" value="1"/>
</dbReference>
<keyword evidence="4" id="KW-1185">Reference proteome</keyword>
<feature type="domain" description="DUF1707" evidence="1">
    <location>
        <begin position="13"/>
        <end position="64"/>
    </location>
</feature>
<organism evidence="3 4">
    <name type="scientific">Acidipropionibacterium jensenii</name>
    <dbReference type="NCBI Taxonomy" id="1749"/>
    <lineage>
        <taxon>Bacteria</taxon>
        <taxon>Bacillati</taxon>
        <taxon>Actinomycetota</taxon>
        <taxon>Actinomycetes</taxon>
        <taxon>Propionibacteriales</taxon>
        <taxon>Propionibacteriaceae</taxon>
        <taxon>Acidipropionibacterium</taxon>
    </lineage>
</organism>
<accession>A0A3Q9UMQ2</accession>
<dbReference type="PANTHER" id="PTHR40763:SF5">
    <property type="entry name" value="MEMBRANE PROTEIN"/>
    <property type="match status" value="1"/>
</dbReference>
<reference evidence="3 4" key="1">
    <citation type="submission" date="2018-12" db="EMBL/GenBank/DDBJ databases">
        <authorList>
            <consortium name="Pathogen Informatics"/>
        </authorList>
    </citation>
    <scope>NUCLEOTIDE SEQUENCE [LARGE SCALE GENOMIC DNA]</scope>
    <source>
        <strain evidence="3 4">NCTC13652</strain>
    </source>
</reference>
<gene>
    <name evidence="3" type="ORF">NCTC13652_01086</name>
</gene>
<protein>
    <submittedName>
        <fullName evidence="3">Predicted membrane protein</fullName>
    </submittedName>
</protein>
<feature type="domain" description="Cell wall-active antibiotics response LiaF-like C-terminal" evidence="2">
    <location>
        <begin position="107"/>
        <end position="179"/>
    </location>
</feature>
<dbReference type="STRING" id="1122997.GCA_000425285_01886"/>
<dbReference type="OrthoDB" id="4772576at2"/>
<dbReference type="Pfam" id="PF08044">
    <property type="entry name" value="DUF1707"/>
    <property type="match status" value="1"/>
</dbReference>
<dbReference type="Pfam" id="PF09922">
    <property type="entry name" value="LiaF-like_C"/>
    <property type="match status" value="1"/>
</dbReference>
<evidence type="ECO:0000259" key="1">
    <source>
        <dbReference type="Pfam" id="PF08044"/>
    </source>
</evidence>
<name>A0A3Q9UMQ2_9ACTN</name>